<evidence type="ECO:0000259" key="8">
    <source>
        <dbReference type="Pfam" id="PF01895"/>
    </source>
</evidence>
<comment type="subcellular location">
    <subcellularLocation>
        <location evidence="1 7">Cytoplasm</location>
    </subcellularLocation>
</comment>
<gene>
    <name evidence="9" type="primary">phoU</name>
    <name evidence="9" type="ORF">CUN51_08010</name>
</gene>
<dbReference type="GO" id="GO:0045936">
    <property type="term" value="P:negative regulation of phosphate metabolic process"/>
    <property type="evidence" value="ECO:0007669"/>
    <property type="project" value="InterPro"/>
</dbReference>
<evidence type="ECO:0000256" key="2">
    <source>
        <dbReference type="ARBA" id="ARBA00008107"/>
    </source>
</evidence>
<reference evidence="9 10" key="1">
    <citation type="submission" date="2017-11" db="EMBL/GenBank/DDBJ databases">
        <title>Evolution of Phototrophy in the Chloroflexi Phylum Driven by Horizontal Gene Transfer.</title>
        <authorList>
            <person name="Ward L.M."/>
            <person name="Hemp J."/>
            <person name="Shih P.M."/>
            <person name="Mcglynn S.E."/>
            <person name="Fischer W."/>
        </authorList>
    </citation>
    <scope>NUCLEOTIDE SEQUENCE [LARGE SCALE GENOMIC DNA]</scope>
    <source>
        <strain evidence="9">CP2_2F</strain>
    </source>
</reference>
<comment type="function">
    <text evidence="7">Plays a role in the regulation of phosphate uptake.</text>
</comment>
<comment type="subunit">
    <text evidence="3 7">Homodimer.</text>
</comment>
<proteinExistence type="inferred from homology"/>
<dbReference type="SUPFAM" id="SSF109755">
    <property type="entry name" value="PhoU-like"/>
    <property type="match status" value="1"/>
</dbReference>
<dbReference type="FunFam" id="1.20.58.220:FF:000004">
    <property type="entry name" value="Phosphate-specific transport system accessory protein PhoU"/>
    <property type="match status" value="1"/>
</dbReference>
<dbReference type="Proteomes" id="UP000228921">
    <property type="component" value="Unassembled WGS sequence"/>
</dbReference>
<evidence type="ECO:0000256" key="7">
    <source>
        <dbReference type="PIRNR" id="PIRNR003107"/>
    </source>
</evidence>
<accession>A0A2M8NYG8</accession>
<dbReference type="GO" id="GO:0005737">
    <property type="term" value="C:cytoplasm"/>
    <property type="evidence" value="ECO:0007669"/>
    <property type="project" value="UniProtKB-SubCell"/>
</dbReference>
<dbReference type="InterPro" id="IPR028366">
    <property type="entry name" value="PhoU"/>
</dbReference>
<feature type="domain" description="PhoU" evidence="8">
    <location>
        <begin position="19"/>
        <end position="105"/>
    </location>
</feature>
<protein>
    <recommendedName>
        <fullName evidence="7">Phosphate-specific transport system accessory protein PhoU</fullName>
    </recommendedName>
</protein>
<comment type="caution">
    <text evidence="9">The sequence shown here is derived from an EMBL/GenBank/DDBJ whole genome shotgun (WGS) entry which is preliminary data.</text>
</comment>
<dbReference type="NCBIfam" id="TIGR02135">
    <property type="entry name" value="phoU_full"/>
    <property type="match status" value="1"/>
</dbReference>
<evidence type="ECO:0000313" key="9">
    <source>
        <dbReference type="EMBL" id="PJF30343.1"/>
    </source>
</evidence>
<name>A0A2M8NYG8_9CHLR</name>
<dbReference type="PANTHER" id="PTHR42930:SF3">
    <property type="entry name" value="PHOSPHATE-SPECIFIC TRANSPORT SYSTEM ACCESSORY PROTEIN PHOU"/>
    <property type="match status" value="1"/>
</dbReference>
<organism evidence="9 10">
    <name type="scientific">Candidatus Thermofonsia Clade 1 bacterium</name>
    <dbReference type="NCBI Taxonomy" id="2364210"/>
    <lineage>
        <taxon>Bacteria</taxon>
        <taxon>Bacillati</taxon>
        <taxon>Chloroflexota</taxon>
        <taxon>Candidatus Thermofontia</taxon>
        <taxon>Candidatus Thermofonsia Clade 1</taxon>
    </lineage>
</organism>
<evidence type="ECO:0000256" key="1">
    <source>
        <dbReference type="ARBA" id="ARBA00004496"/>
    </source>
</evidence>
<evidence type="ECO:0000256" key="5">
    <source>
        <dbReference type="ARBA" id="ARBA00022490"/>
    </source>
</evidence>
<dbReference type="Pfam" id="PF01895">
    <property type="entry name" value="PhoU"/>
    <property type="match status" value="2"/>
</dbReference>
<evidence type="ECO:0000313" key="10">
    <source>
        <dbReference type="Proteomes" id="UP000228921"/>
    </source>
</evidence>
<dbReference type="GO" id="GO:0006817">
    <property type="term" value="P:phosphate ion transport"/>
    <property type="evidence" value="ECO:0007669"/>
    <property type="project" value="UniProtKB-KW"/>
</dbReference>
<dbReference type="InterPro" id="IPR026022">
    <property type="entry name" value="PhoU_dom"/>
</dbReference>
<feature type="domain" description="PhoU" evidence="8">
    <location>
        <begin position="121"/>
        <end position="205"/>
    </location>
</feature>
<evidence type="ECO:0000256" key="4">
    <source>
        <dbReference type="ARBA" id="ARBA00022448"/>
    </source>
</evidence>
<keyword evidence="6 7" id="KW-0592">Phosphate transport</keyword>
<dbReference type="Gene3D" id="1.20.58.220">
    <property type="entry name" value="Phosphate transport system protein phou homolog 2, domain 2"/>
    <property type="match status" value="1"/>
</dbReference>
<evidence type="ECO:0000256" key="3">
    <source>
        <dbReference type="ARBA" id="ARBA00011738"/>
    </source>
</evidence>
<dbReference type="PIRSF" id="PIRSF003107">
    <property type="entry name" value="PhoU"/>
    <property type="match status" value="1"/>
</dbReference>
<comment type="similarity">
    <text evidence="2 7">Belongs to the PhoU family.</text>
</comment>
<keyword evidence="5 7" id="KW-0963">Cytoplasm</keyword>
<sequence>MPPRPVLERSLIDLSDNVLRLASMVDQALALAMRALVERNAALAAQVSANDQQLNRLRYAIEEECYRLLAMQHPNATDLRHLVGTVSVATNLERIGDHAAGVARLALRMIDAPPPRPLVDIPQMAVIGREMVRGAVQAFMTHNVALAEAIILRDQEIGQLQKRTFREMIDLMTELPYLVERATFLLWISHNLERVGDRATNICERAIYVVTGEMREHSER</sequence>
<evidence type="ECO:0000256" key="6">
    <source>
        <dbReference type="ARBA" id="ARBA00022592"/>
    </source>
</evidence>
<dbReference type="PANTHER" id="PTHR42930">
    <property type="entry name" value="PHOSPHATE-SPECIFIC TRANSPORT SYSTEM ACCESSORY PROTEIN PHOU"/>
    <property type="match status" value="1"/>
</dbReference>
<keyword evidence="4 7" id="KW-0813">Transport</keyword>
<dbReference type="EMBL" id="PGTK01000011">
    <property type="protein sequence ID" value="PJF30343.1"/>
    <property type="molecule type" value="Genomic_DNA"/>
</dbReference>
<dbReference type="GO" id="GO:0030643">
    <property type="term" value="P:intracellular phosphate ion homeostasis"/>
    <property type="evidence" value="ECO:0007669"/>
    <property type="project" value="InterPro"/>
</dbReference>
<dbReference type="AlphaFoldDB" id="A0A2M8NYG8"/>
<dbReference type="InterPro" id="IPR038078">
    <property type="entry name" value="PhoU-like_sf"/>
</dbReference>